<keyword evidence="2" id="KW-1185">Reference proteome</keyword>
<organism evidence="1 2">
    <name type="scientific">Mycobacterium kansasii</name>
    <dbReference type="NCBI Taxonomy" id="1768"/>
    <lineage>
        <taxon>Bacteria</taxon>
        <taxon>Bacillati</taxon>
        <taxon>Actinomycetota</taxon>
        <taxon>Actinomycetes</taxon>
        <taxon>Mycobacteriales</taxon>
        <taxon>Mycobacteriaceae</taxon>
        <taxon>Mycobacterium</taxon>
    </lineage>
</organism>
<dbReference type="EMBL" id="AP023343">
    <property type="protein sequence ID" value="BCI88387.1"/>
    <property type="molecule type" value="Genomic_DNA"/>
</dbReference>
<evidence type="ECO:0000313" key="1">
    <source>
        <dbReference type="EMBL" id="BCI88387.1"/>
    </source>
</evidence>
<reference evidence="1 2" key="1">
    <citation type="submission" date="2020-07" db="EMBL/GenBank/DDBJ databases">
        <title>Mycobacterium kansasii (former subtype) with zoonotic potential isolated from diseased indoor pet cat, Japan.</title>
        <authorList>
            <person name="Fukano H."/>
            <person name="Terazono T."/>
            <person name="Hoshino Y."/>
        </authorList>
    </citation>
    <scope>NUCLEOTIDE SEQUENCE [LARGE SCALE GENOMIC DNA]</scope>
    <source>
        <strain evidence="1 2">Kuro-I</strain>
    </source>
</reference>
<name>A0A7G1IBZ1_MYCKA</name>
<protein>
    <submittedName>
        <fullName evidence="1">Uncharacterized protein</fullName>
    </submittedName>
</protein>
<gene>
    <name evidence="1" type="ORF">NIIDMKKI_35930</name>
</gene>
<accession>A0A7G1IBZ1</accession>
<dbReference type="AlphaFoldDB" id="A0A7G1IBZ1"/>
<proteinExistence type="predicted"/>
<evidence type="ECO:0000313" key="2">
    <source>
        <dbReference type="Proteomes" id="UP000516380"/>
    </source>
</evidence>
<dbReference type="Proteomes" id="UP000516380">
    <property type="component" value="Chromosome"/>
</dbReference>
<sequence length="85" mass="9263">MPEVGPEQRADEPVRLDAQGRLQRYEKAFAALDAPFAFIDLDAMWANAAQLLSSRVTSRSGWRRSPCGAGLYSAKSSIRTFGSTG</sequence>